<proteinExistence type="inferred from homology"/>
<comment type="cofactor">
    <cofactor evidence="2">
        <name>Zn(2+)</name>
        <dbReference type="ChEBI" id="CHEBI:29105"/>
    </cofactor>
</comment>
<protein>
    <recommendedName>
        <fullName evidence="5">hydroxyacylglutathione hydrolase</fullName>
        <ecNumber evidence="5">3.1.2.6</ecNumber>
    </recommendedName>
    <alternativeName>
        <fullName evidence="9">Glyoxalase II</fullName>
    </alternativeName>
</protein>
<evidence type="ECO:0000259" key="10">
    <source>
        <dbReference type="SMART" id="SM00849"/>
    </source>
</evidence>
<dbReference type="PANTHER" id="PTHR11935">
    <property type="entry name" value="BETA LACTAMASE DOMAIN"/>
    <property type="match status" value="1"/>
</dbReference>
<reference evidence="11" key="1">
    <citation type="journal article" date="2013" name="Genetics">
        <title>The draft genome and transcriptome of Panagrellus redivivus are shaped by the harsh demands of a free-living lifestyle.</title>
        <authorList>
            <person name="Srinivasan J."/>
            <person name="Dillman A.R."/>
            <person name="Macchietto M.G."/>
            <person name="Heikkinen L."/>
            <person name="Lakso M."/>
            <person name="Fracchia K.M."/>
            <person name="Antoshechkin I."/>
            <person name="Mortazavi A."/>
            <person name="Wong G."/>
            <person name="Sternberg P.W."/>
        </authorList>
    </citation>
    <scope>NUCLEOTIDE SEQUENCE [LARGE SCALE GENOMIC DNA]</scope>
    <source>
        <strain evidence="11">MT8872</strain>
    </source>
</reference>
<dbReference type="Proteomes" id="UP000492821">
    <property type="component" value="Unassembled WGS sequence"/>
</dbReference>
<name>A0A7E4W8A3_PANRE</name>
<dbReference type="InterPro" id="IPR001279">
    <property type="entry name" value="Metallo-B-lactamas"/>
</dbReference>
<dbReference type="WBParaSite" id="Pan_g7485.t1">
    <property type="protein sequence ID" value="Pan_g7485.t1"/>
    <property type="gene ID" value="Pan_g7485"/>
</dbReference>
<evidence type="ECO:0000256" key="5">
    <source>
        <dbReference type="ARBA" id="ARBA00011917"/>
    </source>
</evidence>
<evidence type="ECO:0000256" key="2">
    <source>
        <dbReference type="ARBA" id="ARBA00001947"/>
    </source>
</evidence>
<evidence type="ECO:0000313" key="12">
    <source>
        <dbReference type="WBParaSite" id="Pan_g7485.t1"/>
    </source>
</evidence>
<dbReference type="CDD" id="cd07723">
    <property type="entry name" value="hydroxyacylglutathione_hydrolase_MBL-fold"/>
    <property type="match status" value="1"/>
</dbReference>
<dbReference type="Pfam" id="PF00753">
    <property type="entry name" value="Lactamase_B"/>
    <property type="match status" value="1"/>
</dbReference>
<evidence type="ECO:0000256" key="7">
    <source>
        <dbReference type="ARBA" id="ARBA00022801"/>
    </source>
</evidence>
<comment type="similarity">
    <text evidence="4">Belongs to the metallo-beta-lactamase superfamily. Glyoxalase II family.</text>
</comment>
<evidence type="ECO:0000313" key="11">
    <source>
        <dbReference type="Proteomes" id="UP000492821"/>
    </source>
</evidence>
<keyword evidence="7" id="KW-0378">Hydrolase</keyword>
<evidence type="ECO:0000256" key="6">
    <source>
        <dbReference type="ARBA" id="ARBA00022723"/>
    </source>
</evidence>
<sequence>MKIVPIPAFRDNYQYLVIDDKGTKQAAIVDPVDIDSIQENVLKEKVKLVAGFVTHHHNDHSNHAHKLVPTFGNEVTVYGNDEARIAGQTKNTTDGGVFKIGNLGVKTLHTPCHTTTHVCFFVDDLTTGEKAVFTGDTLFIGGSGRFFEGTAEQMDAALNTKLASLPDDTKVYCGHEYTVGNLKFAATVDGENPHVRAKLRWAEEQRANHQFTVPSSIGDEKKFNPFMRVREPALKKATGKEDPLEVMDVLRTRKNNF</sequence>
<comment type="pathway">
    <text evidence="3">Secondary metabolite metabolism; methylglyoxal degradation; (R)-lactate from methylglyoxal: step 2/2.</text>
</comment>
<dbReference type="Pfam" id="PF16123">
    <property type="entry name" value="HAGH_C"/>
    <property type="match status" value="1"/>
</dbReference>
<dbReference type="GO" id="GO:0046872">
    <property type="term" value="F:metal ion binding"/>
    <property type="evidence" value="ECO:0007669"/>
    <property type="project" value="UniProtKB-KW"/>
</dbReference>
<dbReference type="EC" id="3.1.2.6" evidence="5"/>
<dbReference type="NCBIfam" id="TIGR03413">
    <property type="entry name" value="GSH_gloB"/>
    <property type="match status" value="1"/>
</dbReference>
<dbReference type="PANTHER" id="PTHR11935:SF94">
    <property type="entry name" value="TENZING NORGAY, ISOFORM C"/>
    <property type="match status" value="1"/>
</dbReference>
<dbReference type="PIRSF" id="PIRSF005457">
    <property type="entry name" value="Glx"/>
    <property type="match status" value="1"/>
</dbReference>
<dbReference type="InterPro" id="IPR017782">
    <property type="entry name" value="Hydroxyacylglutathione_Hdrlase"/>
</dbReference>
<keyword evidence="6" id="KW-0479">Metal-binding</keyword>
<evidence type="ECO:0000256" key="9">
    <source>
        <dbReference type="ARBA" id="ARBA00031044"/>
    </source>
</evidence>
<dbReference type="AlphaFoldDB" id="A0A7E4W8A3"/>
<dbReference type="GO" id="GO:0004416">
    <property type="term" value="F:hydroxyacylglutathione hydrolase activity"/>
    <property type="evidence" value="ECO:0007669"/>
    <property type="project" value="UniProtKB-EC"/>
</dbReference>
<dbReference type="HAMAP" id="MF_01374">
    <property type="entry name" value="Glyoxalase_2"/>
    <property type="match status" value="1"/>
</dbReference>
<evidence type="ECO:0000256" key="8">
    <source>
        <dbReference type="ARBA" id="ARBA00022833"/>
    </source>
</evidence>
<dbReference type="InterPro" id="IPR036866">
    <property type="entry name" value="RibonucZ/Hydroxyglut_hydro"/>
</dbReference>
<dbReference type="Gene3D" id="3.60.15.10">
    <property type="entry name" value="Ribonuclease Z/Hydroxyacylglutathione hydrolase-like"/>
    <property type="match status" value="1"/>
</dbReference>
<evidence type="ECO:0000256" key="3">
    <source>
        <dbReference type="ARBA" id="ARBA00004963"/>
    </source>
</evidence>
<evidence type="ECO:0000256" key="1">
    <source>
        <dbReference type="ARBA" id="ARBA00001623"/>
    </source>
</evidence>
<dbReference type="GO" id="GO:0019243">
    <property type="term" value="P:methylglyoxal catabolic process to D-lactate via S-lactoyl-glutathione"/>
    <property type="evidence" value="ECO:0007669"/>
    <property type="project" value="InterPro"/>
</dbReference>
<reference evidence="12" key="2">
    <citation type="submission" date="2020-10" db="UniProtKB">
        <authorList>
            <consortium name="WormBaseParasite"/>
        </authorList>
    </citation>
    <scope>IDENTIFICATION</scope>
</reference>
<dbReference type="InterPro" id="IPR035680">
    <property type="entry name" value="Clx_II_MBL"/>
</dbReference>
<keyword evidence="11" id="KW-1185">Reference proteome</keyword>
<accession>A0A7E4W8A3</accession>
<evidence type="ECO:0000256" key="4">
    <source>
        <dbReference type="ARBA" id="ARBA00006759"/>
    </source>
</evidence>
<dbReference type="SUPFAM" id="SSF56281">
    <property type="entry name" value="Metallo-hydrolase/oxidoreductase"/>
    <property type="match status" value="1"/>
</dbReference>
<keyword evidence="8" id="KW-0862">Zinc</keyword>
<dbReference type="InterPro" id="IPR032282">
    <property type="entry name" value="HAGH_C"/>
</dbReference>
<organism evidence="11 12">
    <name type="scientific">Panagrellus redivivus</name>
    <name type="common">Microworm</name>
    <dbReference type="NCBI Taxonomy" id="6233"/>
    <lineage>
        <taxon>Eukaryota</taxon>
        <taxon>Metazoa</taxon>
        <taxon>Ecdysozoa</taxon>
        <taxon>Nematoda</taxon>
        <taxon>Chromadorea</taxon>
        <taxon>Rhabditida</taxon>
        <taxon>Tylenchina</taxon>
        <taxon>Panagrolaimomorpha</taxon>
        <taxon>Panagrolaimoidea</taxon>
        <taxon>Panagrolaimidae</taxon>
        <taxon>Panagrellus</taxon>
    </lineage>
</organism>
<dbReference type="SMART" id="SM00849">
    <property type="entry name" value="Lactamase_B"/>
    <property type="match status" value="1"/>
</dbReference>
<feature type="domain" description="Metallo-beta-lactamase" evidence="10">
    <location>
        <begin position="11"/>
        <end position="175"/>
    </location>
</feature>
<comment type="catalytic activity">
    <reaction evidence="1">
        <text>an S-(2-hydroxyacyl)glutathione + H2O = a 2-hydroxy carboxylate + glutathione + H(+)</text>
        <dbReference type="Rhea" id="RHEA:21864"/>
        <dbReference type="ChEBI" id="CHEBI:15377"/>
        <dbReference type="ChEBI" id="CHEBI:15378"/>
        <dbReference type="ChEBI" id="CHEBI:57925"/>
        <dbReference type="ChEBI" id="CHEBI:58896"/>
        <dbReference type="ChEBI" id="CHEBI:71261"/>
        <dbReference type="EC" id="3.1.2.6"/>
    </reaction>
</comment>